<accession>A0A1A9GLK3</accession>
<protein>
    <recommendedName>
        <fullName evidence="3">Phosphatase</fullName>
    </recommendedName>
</protein>
<organism evidence="1 2">
    <name type="scientific">Nocardioides dokdonensis FR1436</name>
    <dbReference type="NCBI Taxonomy" id="1300347"/>
    <lineage>
        <taxon>Bacteria</taxon>
        <taxon>Bacillati</taxon>
        <taxon>Actinomycetota</taxon>
        <taxon>Actinomycetes</taxon>
        <taxon>Propionibacteriales</taxon>
        <taxon>Nocardioidaceae</taxon>
        <taxon>Nocardioides</taxon>
    </lineage>
</organism>
<dbReference type="InterPro" id="IPR008557">
    <property type="entry name" value="PhoX"/>
</dbReference>
<dbReference type="PATRIC" id="fig|1300347.3.peg.1906"/>
<dbReference type="InterPro" id="IPR006311">
    <property type="entry name" value="TAT_signal"/>
</dbReference>
<dbReference type="EMBL" id="CP015079">
    <property type="protein sequence ID" value="ANH38335.1"/>
    <property type="molecule type" value="Genomic_DNA"/>
</dbReference>
<dbReference type="KEGG" id="ndk:I601_1905"/>
<dbReference type="RefSeq" id="WP_068108644.1">
    <property type="nucleotide sequence ID" value="NZ_CP015079.1"/>
</dbReference>
<dbReference type="PANTHER" id="PTHR35399">
    <property type="entry name" value="SLR8030 PROTEIN"/>
    <property type="match status" value="1"/>
</dbReference>
<dbReference type="Proteomes" id="UP000077868">
    <property type="component" value="Chromosome"/>
</dbReference>
<dbReference type="PROSITE" id="PS51318">
    <property type="entry name" value="TAT"/>
    <property type="match status" value="1"/>
</dbReference>
<name>A0A1A9GLK3_9ACTN</name>
<keyword evidence="2" id="KW-1185">Reference proteome</keyword>
<evidence type="ECO:0000313" key="1">
    <source>
        <dbReference type="EMBL" id="ANH38335.1"/>
    </source>
</evidence>
<evidence type="ECO:0000313" key="2">
    <source>
        <dbReference type="Proteomes" id="UP000077868"/>
    </source>
</evidence>
<dbReference type="STRING" id="1300347.I601_1905"/>
<sequence>MPLDRRTLLRTGAAGAAAGPFAGLVTMPADAARSGPPRSVDLVPVRDLRDGTVRLHLPRGFKYRSFHDTEGPVVLTDGTALPGRHDGMGAFRGPRGSSILVRNHEVNNPQPAFGPGTPYDEMAGGGTTTIQVDGRGGVLGSFTSLNGTMMNCSGGQMPWGAWITCEETVNGPDVEADFTGTSNVPLTKPHGYVFEVPVSHQPGSGQSDREPIRSAGRFAHEAVSFDPRRGHLYLTEDDFGFASGFYRYRPPAHPMEVGELRDGGRLQMLKVKGVDNAHLEAEQQQGATYDVEWVDIAEPDVEYDHTPGEPAPTEQSTALTHVASQGWGQGAAYFSRLEGQVFDRGVVYFTSTQGGGAAEEGTEDPSGYGNGSGQVWAYDTRRQQLRCVFQSPGPMVLDLPDNITTSKRGTLVVCEDSSGDNYLRGLTPRGRIWDIALNRLRGSGGAERFGDEFAGSTFSHDGRTLFVNIQSSKGMTFAIWGPWGRIGV</sequence>
<evidence type="ECO:0008006" key="3">
    <source>
        <dbReference type="Google" id="ProtNLM"/>
    </source>
</evidence>
<dbReference type="Pfam" id="PF05787">
    <property type="entry name" value="PhoX"/>
    <property type="match status" value="2"/>
</dbReference>
<proteinExistence type="predicted"/>
<gene>
    <name evidence="1" type="ORF">I601_1905</name>
</gene>
<reference evidence="1 2" key="1">
    <citation type="submission" date="2016-03" db="EMBL/GenBank/DDBJ databases">
        <title>Complete genome sequence of a soil Actinobacterium, Nocardioides dokdonensis FR1436.</title>
        <authorList>
            <person name="Kwon S.-K."/>
            <person name="Kim K."/>
            <person name="Kim J.F."/>
        </authorList>
    </citation>
    <scope>NUCLEOTIDE SEQUENCE [LARGE SCALE GENOMIC DNA]</scope>
    <source>
        <strain evidence="1 2">FR1436</strain>
    </source>
</reference>
<dbReference type="AlphaFoldDB" id="A0A1A9GLK3"/>
<dbReference type="PANTHER" id="PTHR35399:SF4">
    <property type="entry name" value="MEMBRANE PROTEIN"/>
    <property type="match status" value="1"/>
</dbReference>
<dbReference type="OrthoDB" id="5169219at2"/>